<dbReference type="EMBL" id="FZNP01000005">
    <property type="protein sequence ID" value="SNR66425.1"/>
    <property type="molecule type" value="Genomic_DNA"/>
</dbReference>
<evidence type="ECO:0000313" key="5">
    <source>
        <dbReference type="Proteomes" id="UP000198420"/>
    </source>
</evidence>
<keyword evidence="2" id="KW-0238">DNA-binding</keyword>
<evidence type="ECO:0000256" key="2">
    <source>
        <dbReference type="ARBA" id="ARBA00023125"/>
    </source>
</evidence>
<evidence type="ECO:0000313" key="4">
    <source>
        <dbReference type="EMBL" id="SNR66425.1"/>
    </source>
</evidence>
<dbReference type="PANTHER" id="PTHR43140:SF1">
    <property type="entry name" value="TYPE I RESTRICTION ENZYME ECOKI SPECIFICITY SUBUNIT"/>
    <property type="match status" value="1"/>
</dbReference>
<dbReference type="AlphaFoldDB" id="A0A238Y5D8"/>
<keyword evidence="1" id="KW-0680">Restriction system</keyword>
<dbReference type="PANTHER" id="PTHR43140">
    <property type="entry name" value="TYPE-1 RESTRICTION ENZYME ECOKI SPECIFICITY PROTEIN"/>
    <property type="match status" value="1"/>
</dbReference>
<keyword evidence="5" id="KW-1185">Reference proteome</keyword>
<dbReference type="SUPFAM" id="SSF116734">
    <property type="entry name" value="DNA methylase specificity domain"/>
    <property type="match status" value="2"/>
</dbReference>
<dbReference type="InterPro" id="IPR044946">
    <property type="entry name" value="Restrct_endonuc_typeI_TRD_sf"/>
</dbReference>
<evidence type="ECO:0000256" key="1">
    <source>
        <dbReference type="ARBA" id="ARBA00022747"/>
    </source>
</evidence>
<gene>
    <name evidence="4" type="ORF">SAMN06265355_105267</name>
</gene>
<dbReference type="InterPro" id="IPR051212">
    <property type="entry name" value="Type-I_RE_S_subunit"/>
</dbReference>
<dbReference type="GO" id="GO:0009307">
    <property type="term" value="P:DNA restriction-modification system"/>
    <property type="evidence" value="ECO:0007669"/>
    <property type="project" value="UniProtKB-KW"/>
</dbReference>
<dbReference type="OrthoDB" id="3197085at2"/>
<dbReference type="GO" id="GO:0003677">
    <property type="term" value="F:DNA binding"/>
    <property type="evidence" value="ECO:0007669"/>
    <property type="project" value="UniProtKB-KW"/>
</dbReference>
<dbReference type="Proteomes" id="UP000198420">
    <property type="component" value="Unassembled WGS sequence"/>
</dbReference>
<proteinExistence type="predicted"/>
<accession>A0A238Y5D8</accession>
<reference evidence="5" key="1">
    <citation type="submission" date="2017-06" db="EMBL/GenBank/DDBJ databases">
        <authorList>
            <person name="Varghese N."/>
            <person name="Submissions S."/>
        </authorList>
    </citation>
    <scope>NUCLEOTIDE SEQUENCE [LARGE SCALE GENOMIC DNA]</scope>
    <source>
        <strain evidence="5">DSM 44485</strain>
    </source>
</reference>
<feature type="coiled-coil region" evidence="3">
    <location>
        <begin position="357"/>
        <end position="388"/>
    </location>
</feature>
<protein>
    <submittedName>
        <fullName evidence="4">Type I restriction enzyme, S subunit</fullName>
    </submittedName>
</protein>
<name>A0A238Y5D8_9ACTN</name>
<keyword evidence="3" id="KW-0175">Coiled coil</keyword>
<sequence>MTEEVVHLRYLLRPQEEANRPEFEVLSVYRDHGVIPKASRDDNFNKTPLDLTRYQVVKPGDLVINKMKAWQGSLGVSSYEGIVSPDYLVCTVDSRVYGPFLHYLLRSKPLIAEYGARSKGIRPAQWRLYWEDLADIKVTLPVSAEQRRIAEFLDAEVARIDRLALLHGRVVDRVVERERAFLDLEIDRLSARYGCLPFRRFILRVEQGVSPQCDNVEAVGGEWGVLKVSAVKGGQFHSGENKRLPDDLYPEHRFEVRDGDLLVTRANTPLLVGAVTVARNPRAQLLLCDKIFRVEVTSGLDKEFLSQMAAGSRVRALCGAASHGTSQSMANLKVGEIKEWPIPAVPLEEQRRVVGMMRESQARAAELRLAIERQLELLEERKRALVTAAVTGQMDVTTARGFRE</sequence>
<dbReference type="Gene3D" id="3.90.220.20">
    <property type="entry name" value="DNA methylase specificity domains"/>
    <property type="match status" value="2"/>
</dbReference>
<organism evidence="4 5">
    <name type="scientific">Actinomadura mexicana</name>
    <dbReference type="NCBI Taxonomy" id="134959"/>
    <lineage>
        <taxon>Bacteria</taxon>
        <taxon>Bacillati</taxon>
        <taxon>Actinomycetota</taxon>
        <taxon>Actinomycetes</taxon>
        <taxon>Streptosporangiales</taxon>
        <taxon>Thermomonosporaceae</taxon>
        <taxon>Actinomadura</taxon>
    </lineage>
</organism>
<dbReference type="RefSeq" id="WP_143227076.1">
    <property type="nucleotide sequence ID" value="NZ_FZNP01000005.1"/>
</dbReference>
<evidence type="ECO:0000256" key="3">
    <source>
        <dbReference type="SAM" id="Coils"/>
    </source>
</evidence>